<keyword evidence="14" id="KW-1185">Reference proteome</keyword>
<dbReference type="PANTHER" id="PTHR30329">
    <property type="entry name" value="STATOR ELEMENT OF FLAGELLAR MOTOR COMPLEX"/>
    <property type="match status" value="1"/>
</dbReference>
<feature type="chain" id="PRO_5046046105" evidence="11">
    <location>
        <begin position="24"/>
        <end position="385"/>
    </location>
</feature>
<keyword evidence="7 9" id="KW-0472">Membrane</keyword>
<dbReference type="InterPro" id="IPR036737">
    <property type="entry name" value="OmpA-like_sf"/>
</dbReference>
<dbReference type="Proteomes" id="UP001596050">
    <property type="component" value="Unassembled WGS sequence"/>
</dbReference>
<dbReference type="CDD" id="cd07185">
    <property type="entry name" value="OmpA_C-like"/>
    <property type="match status" value="1"/>
</dbReference>
<dbReference type="SUPFAM" id="SSF56925">
    <property type="entry name" value="OMPA-like"/>
    <property type="match status" value="1"/>
</dbReference>
<accession>A0ABW0LDY0</accession>
<dbReference type="Gene3D" id="3.30.1330.60">
    <property type="entry name" value="OmpA-like domain"/>
    <property type="match status" value="1"/>
</dbReference>
<gene>
    <name evidence="13" type="ORF">ACFPN5_22655</name>
</gene>
<evidence type="ECO:0000256" key="7">
    <source>
        <dbReference type="ARBA" id="ARBA00023136"/>
    </source>
</evidence>
<dbReference type="PANTHER" id="PTHR30329:SF21">
    <property type="entry name" value="LIPOPROTEIN YIAD-RELATED"/>
    <property type="match status" value="1"/>
</dbReference>
<reference evidence="14" key="1">
    <citation type="journal article" date="2019" name="Int. J. Syst. Evol. Microbiol.">
        <title>The Global Catalogue of Microorganisms (GCM) 10K type strain sequencing project: providing services to taxonomists for standard genome sequencing and annotation.</title>
        <authorList>
            <consortium name="The Broad Institute Genomics Platform"/>
            <consortium name="The Broad Institute Genome Sequencing Center for Infectious Disease"/>
            <person name="Wu L."/>
            <person name="Ma J."/>
        </authorList>
    </citation>
    <scope>NUCLEOTIDE SEQUENCE [LARGE SCALE GENOMIC DNA]</scope>
    <source>
        <strain evidence="14">KACC 12649</strain>
    </source>
</reference>
<dbReference type="RefSeq" id="WP_379786108.1">
    <property type="nucleotide sequence ID" value="NZ_JBHSMU010000017.1"/>
</dbReference>
<sequence>MKTSSKLAALIALACATMMSAQAAGQDTAQAGSTFVNPDWANSAWYMGAGIGQSRGDIPSRQVRGLTTGTQTVTSFTEDTRDVGGKLFIGKQLSRHFAIEASYYDLGEFNYRATTTGNGVLASETELRGGALDLVAQLPLTQRLSLLGRGGLHYTKATTSFTGNRLNALGNPNPPNEGRRGGKFGVGIEYKFTEALAVRAEVERMRLVADAAGNRGDVDFGTLSLVYKFGRPAAAAYVAPAPVVAAPVEAPVAAPAAPAPAPTPVSEKVSFAAEALFDFDKAVVKADGKAALDDLMAKLQGMNTEVMIAVGHTDSKGSNAYNDKLSLRRSEAVKAYLVSKGLDPARLYTEGKGETQPIADNATDEGRAKNRRVTIEVVGTRTVTQ</sequence>
<dbReference type="InterPro" id="IPR011250">
    <property type="entry name" value="OMP/PagP_B-barrel"/>
</dbReference>
<keyword evidence="2" id="KW-0813">Transport</keyword>
<organism evidence="13 14">
    <name type="scientific">Massilia niabensis</name>
    <dbReference type="NCBI Taxonomy" id="544910"/>
    <lineage>
        <taxon>Bacteria</taxon>
        <taxon>Pseudomonadati</taxon>
        <taxon>Pseudomonadota</taxon>
        <taxon>Betaproteobacteria</taxon>
        <taxon>Burkholderiales</taxon>
        <taxon>Oxalobacteraceae</taxon>
        <taxon>Telluria group</taxon>
        <taxon>Massilia</taxon>
    </lineage>
</organism>
<keyword evidence="8" id="KW-0998">Cell outer membrane</keyword>
<proteinExistence type="inferred from homology"/>
<comment type="subcellular location">
    <subcellularLocation>
        <location evidence="1">Cell outer membrane</location>
        <topology evidence="1">Multi-pass membrane protein</topology>
    </subcellularLocation>
</comment>
<evidence type="ECO:0000256" key="1">
    <source>
        <dbReference type="ARBA" id="ARBA00004571"/>
    </source>
</evidence>
<evidence type="ECO:0000256" key="10">
    <source>
        <dbReference type="RuleBase" id="RU003859"/>
    </source>
</evidence>
<evidence type="ECO:0000313" key="14">
    <source>
        <dbReference type="Proteomes" id="UP001596050"/>
    </source>
</evidence>
<dbReference type="InterPro" id="IPR006664">
    <property type="entry name" value="OMP_bac"/>
</dbReference>
<evidence type="ECO:0000256" key="9">
    <source>
        <dbReference type="PROSITE-ProRule" id="PRU00473"/>
    </source>
</evidence>
<comment type="similarity">
    <text evidence="10">Belongs to the outer membrane OOP (TC 1.B.6) superfamily.</text>
</comment>
<feature type="domain" description="OmpA-like" evidence="12">
    <location>
        <begin position="265"/>
        <end position="381"/>
    </location>
</feature>
<dbReference type="InterPro" id="IPR006665">
    <property type="entry name" value="OmpA-like"/>
</dbReference>
<dbReference type="PRINTS" id="PR01023">
    <property type="entry name" value="NAFLGMOTY"/>
</dbReference>
<dbReference type="PROSITE" id="PS51123">
    <property type="entry name" value="OMPA_2"/>
    <property type="match status" value="1"/>
</dbReference>
<evidence type="ECO:0000256" key="4">
    <source>
        <dbReference type="ARBA" id="ARBA00022692"/>
    </source>
</evidence>
<evidence type="ECO:0000256" key="5">
    <source>
        <dbReference type="ARBA" id="ARBA00023065"/>
    </source>
</evidence>
<keyword evidence="11" id="KW-0732">Signal</keyword>
<evidence type="ECO:0000313" key="13">
    <source>
        <dbReference type="EMBL" id="MFC5462616.1"/>
    </source>
</evidence>
<dbReference type="Gene3D" id="2.40.160.20">
    <property type="match status" value="1"/>
</dbReference>
<comment type="caution">
    <text evidence="13">The sequence shown here is derived from an EMBL/GenBank/DDBJ whole genome shotgun (WGS) entry which is preliminary data.</text>
</comment>
<evidence type="ECO:0000259" key="12">
    <source>
        <dbReference type="PROSITE" id="PS51123"/>
    </source>
</evidence>
<dbReference type="Pfam" id="PF00691">
    <property type="entry name" value="OmpA"/>
    <property type="match status" value="1"/>
</dbReference>
<keyword evidence="3" id="KW-1134">Transmembrane beta strand</keyword>
<evidence type="ECO:0000256" key="2">
    <source>
        <dbReference type="ARBA" id="ARBA00022448"/>
    </source>
</evidence>
<keyword evidence="4" id="KW-0812">Transmembrane</keyword>
<evidence type="ECO:0000256" key="6">
    <source>
        <dbReference type="ARBA" id="ARBA00023114"/>
    </source>
</evidence>
<dbReference type="SUPFAM" id="SSF103088">
    <property type="entry name" value="OmpA-like"/>
    <property type="match status" value="1"/>
</dbReference>
<name>A0ABW0LDY0_9BURK</name>
<evidence type="ECO:0000256" key="3">
    <source>
        <dbReference type="ARBA" id="ARBA00022452"/>
    </source>
</evidence>
<dbReference type="EMBL" id="JBHSMU010000017">
    <property type="protein sequence ID" value="MFC5462616.1"/>
    <property type="molecule type" value="Genomic_DNA"/>
</dbReference>
<dbReference type="Pfam" id="PF01389">
    <property type="entry name" value="OmpA_membrane"/>
    <property type="match status" value="1"/>
</dbReference>
<feature type="signal peptide" evidence="11">
    <location>
        <begin position="1"/>
        <end position="23"/>
    </location>
</feature>
<keyword evidence="6" id="KW-0626">Porin</keyword>
<evidence type="ECO:0000256" key="8">
    <source>
        <dbReference type="ARBA" id="ARBA00023237"/>
    </source>
</evidence>
<keyword evidence="5" id="KW-0406">Ion transport</keyword>
<dbReference type="InterPro" id="IPR050330">
    <property type="entry name" value="Bact_OuterMem_StrucFunc"/>
</dbReference>
<dbReference type="InterPro" id="IPR000498">
    <property type="entry name" value="OmpA-like_TM_dom"/>
</dbReference>
<evidence type="ECO:0000256" key="11">
    <source>
        <dbReference type="SAM" id="SignalP"/>
    </source>
</evidence>
<dbReference type="PRINTS" id="PR01021">
    <property type="entry name" value="OMPADOMAIN"/>
</dbReference>
<protein>
    <submittedName>
        <fullName evidence="13">OmpA family protein</fullName>
    </submittedName>
</protein>